<feature type="transmembrane region" description="Helical" evidence="8">
    <location>
        <begin position="363"/>
        <end position="382"/>
    </location>
</feature>
<keyword evidence="3" id="KW-0813">Transport</keyword>
<keyword evidence="7 8" id="KW-0472">Membrane</keyword>
<comment type="similarity">
    <text evidence="2">Belongs to the CitM (TC 2.A.11) transporter family.</text>
</comment>
<name>A0A1I5VLE5_9BACT</name>
<dbReference type="Pfam" id="PF03600">
    <property type="entry name" value="CitMHS"/>
    <property type="match status" value="1"/>
</dbReference>
<evidence type="ECO:0000256" key="1">
    <source>
        <dbReference type="ARBA" id="ARBA00004651"/>
    </source>
</evidence>
<reference evidence="10 11" key="1">
    <citation type="submission" date="2016-10" db="EMBL/GenBank/DDBJ databases">
        <authorList>
            <person name="de Groot N.N."/>
        </authorList>
    </citation>
    <scope>NUCLEOTIDE SEQUENCE [LARGE SCALE GENOMIC DNA]</scope>
    <source>
        <strain evidence="10 11">DSM 28286</strain>
    </source>
</reference>
<dbReference type="PANTHER" id="PTHR43302">
    <property type="entry name" value="TRANSPORTER ARSB-RELATED"/>
    <property type="match status" value="1"/>
</dbReference>
<feature type="transmembrane region" description="Helical" evidence="8">
    <location>
        <begin position="6"/>
        <end position="23"/>
    </location>
</feature>
<evidence type="ECO:0000256" key="4">
    <source>
        <dbReference type="ARBA" id="ARBA00022475"/>
    </source>
</evidence>
<dbReference type="InterPro" id="IPR000802">
    <property type="entry name" value="Arsenical_pump_ArsB"/>
</dbReference>
<sequence>MNPNAAIWIIAIITTAFVIIRPFKLNEAIWVVCAAFILLITQLISPAEAFTGIAKGADVYLFLTGMMLLAETAREEKLFEWLAAVATKHANGSARRLFIMIYLVGIIVTVFLSNDATAVVLTPAVAASMKAAKVKQSMPYLFICAFIANAASFVLPISNPANLVIYGKHLPSLLVWLEHFILPSIISIGITYLMLYKSQRKFLRQPIESNIEMPRLTRGGKAAARGICVAAIVLLLASAFHIQLGLPTLITGAVTSLIVLLIARESPLNVIKGISWSILPLVAGLFVIVEALIKTGLIGNITNVLMHYTATSPNSAAITSGAGIGIASNFTNNLPAGLIAGSVLQTASVPVIVRNAVLIGIDLGPNLSVTGSLATILWLTALRREGHDVSAWRFLKIGVMVMIPALLLALASLWI</sequence>
<dbReference type="PANTHER" id="PTHR43302:SF5">
    <property type="entry name" value="TRANSPORTER ARSB-RELATED"/>
    <property type="match status" value="1"/>
</dbReference>
<keyword evidence="6 8" id="KW-1133">Transmembrane helix</keyword>
<dbReference type="GO" id="GO:0015105">
    <property type="term" value="F:arsenite transmembrane transporter activity"/>
    <property type="evidence" value="ECO:0007669"/>
    <property type="project" value="InterPro"/>
</dbReference>
<dbReference type="PRINTS" id="PR00758">
    <property type="entry name" value="ARSENICPUMP"/>
</dbReference>
<feature type="transmembrane region" description="Helical" evidence="8">
    <location>
        <begin position="246"/>
        <end position="263"/>
    </location>
</feature>
<accession>A0A1I5VLE5</accession>
<dbReference type="OrthoDB" id="9774335at2"/>
<feature type="transmembrane region" description="Helical" evidence="8">
    <location>
        <begin position="99"/>
        <end position="126"/>
    </location>
</feature>
<evidence type="ECO:0000256" key="8">
    <source>
        <dbReference type="SAM" id="Phobius"/>
    </source>
</evidence>
<feature type="transmembrane region" description="Helical" evidence="8">
    <location>
        <begin position="28"/>
        <end position="45"/>
    </location>
</feature>
<dbReference type="EMBL" id="FOXQ01000005">
    <property type="protein sequence ID" value="SFQ08309.1"/>
    <property type="molecule type" value="Genomic_DNA"/>
</dbReference>
<organism evidence="10 11">
    <name type="scientific">Parafilimonas terrae</name>
    <dbReference type="NCBI Taxonomy" id="1465490"/>
    <lineage>
        <taxon>Bacteria</taxon>
        <taxon>Pseudomonadati</taxon>
        <taxon>Bacteroidota</taxon>
        <taxon>Chitinophagia</taxon>
        <taxon>Chitinophagales</taxon>
        <taxon>Chitinophagaceae</taxon>
        <taxon>Parafilimonas</taxon>
    </lineage>
</organism>
<evidence type="ECO:0000256" key="7">
    <source>
        <dbReference type="ARBA" id="ARBA00023136"/>
    </source>
</evidence>
<evidence type="ECO:0000313" key="10">
    <source>
        <dbReference type="EMBL" id="SFQ08309.1"/>
    </source>
</evidence>
<dbReference type="RefSeq" id="WP_090657804.1">
    <property type="nucleotide sequence ID" value="NZ_FOXQ01000005.1"/>
</dbReference>
<evidence type="ECO:0000259" key="9">
    <source>
        <dbReference type="Pfam" id="PF03600"/>
    </source>
</evidence>
<comment type="subcellular location">
    <subcellularLocation>
        <location evidence="1">Cell membrane</location>
        <topology evidence="1">Multi-pass membrane protein</topology>
    </subcellularLocation>
</comment>
<evidence type="ECO:0000256" key="6">
    <source>
        <dbReference type="ARBA" id="ARBA00022989"/>
    </source>
</evidence>
<gene>
    <name evidence="10" type="ORF">SAMN05444277_10562</name>
</gene>
<dbReference type="STRING" id="1465490.SAMN05444277_10562"/>
<evidence type="ECO:0000313" key="11">
    <source>
        <dbReference type="Proteomes" id="UP000199031"/>
    </source>
</evidence>
<feature type="transmembrane region" description="Helical" evidence="8">
    <location>
        <begin position="173"/>
        <end position="195"/>
    </location>
</feature>
<feature type="transmembrane region" description="Helical" evidence="8">
    <location>
        <begin position="138"/>
        <end position="158"/>
    </location>
</feature>
<evidence type="ECO:0000256" key="2">
    <source>
        <dbReference type="ARBA" id="ARBA00009843"/>
    </source>
</evidence>
<evidence type="ECO:0000256" key="5">
    <source>
        <dbReference type="ARBA" id="ARBA00022692"/>
    </source>
</evidence>
<feature type="domain" description="Citrate transporter-like" evidence="9">
    <location>
        <begin position="18"/>
        <end position="345"/>
    </location>
</feature>
<dbReference type="AlphaFoldDB" id="A0A1I5VLE5"/>
<dbReference type="InterPro" id="IPR004680">
    <property type="entry name" value="Cit_transptr-like_dom"/>
</dbReference>
<dbReference type="GO" id="GO:0005886">
    <property type="term" value="C:plasma membrane"/>
    <property type="evidence" value="ECO:0007669"/>
    <property type="project" value="UniProtKB-SubCell"/>
</dbReference>
<feature type="transmembrane region" description="Helical" evidence="8">
    <location>
        <begin position="222"/>
        <end position="240"/>
    </location>
</feature>
<feature type="transmembrane region" description="Helical" evidence="8">
    <location>
        <begin position="394"/>
        <end position="414"/>
    </location>
</feature>
<keyword evidence="5 8" id="KW-0812">Transmembrane</keyword>
<feature type="transmembrane region" description="Helical" evidence="8">
    <location>
        <begin position="275"/>
        <end position="293"/>
    </location>
</feature>
<protein>
    <submittedName>
        <fullName evidence="10">Arsenite efflux membrane protein ArsB</fullName>
    </submittedName>
</protein>
<keyword evidence="4" id="KW-1003">Cell membrane</keyword>
<dbReference type="CDD" id="cd01118">
    <property type="entry name" value="ArsB_permease"/>
    <property type="match status" value="1"/>
</dbReference>
<evidence type="ECO:0000256" key="3">
    <source>
        <dbReference type="ARBA" id="ARBA00022448"/>
    </source>
</evidence>
<proteinExistence type="inferred from homology"/>
<dbReference type="Proteomes" id="UP000199031">
    <property type="component" value="Unassembled WGS sequence"/>
</dbReference>
<keyword evidence="11" id="KW-1185">Reference proteome</keyword>